<evidence type="ECO:0000313" key="3">
    <source>
        <dbReference type="Proteomes" id="UP000316887"/>
    </source>
</evidence>
<dbReference type="GO" id="GO:0050567">
    <property type="term" value="F:glutaminyl-tRNA synthase (glutamine-hydrolyzing) activity"/>
    <property type="evidence" value="ECO:0007669"/>
    <property type="project" value="UniProtKB-UniRule"/>
</dbReference>
<dbReference type="OrthoDB" id="9794326at2"/>
<dbReference type="PANTHER" id="PTHR15004">
    <property type="entry name" value="GLUTAMYL-TRNA(GLN) AMIDOTRANSFERASE SUBUNIT C, MITOCHONDRIAL"/>
    <property type="match status" value="1"/>
</dbReference>
<keyword evidence="2" id="KW-0808">Transferase</keyword>
<dbReference type="EC" id="6.3.5.-" evidence="1"/>
<keyword evidence="1" id="KW-0547">Nucleotide-binding</keyword>
<sequence>MSVINASIVRKIAKLACIAVTEEEVTAMVPELNAILGWGEQLAAINTDGVEPLTSVIAQSQRLREDEVTVPDIRDALLANAPEAEHGFFTVPKVIE</sequence>
<dbReference type="GO" id="GO:0050566">
    <property type="term" value="F:asparaginyl-tRNA synthase (glutamine-hydrolyzing) activity"/>
    <property type="evidence" value="ECO:0007669"/>
    <property type="project" value="RHEA"/>
</dbReference>
<dbReference type="AlphaFoldDB" id="A0A542W0W9"/>
<comment type="function">
    <text evidence="1">Allows the formation of correctly charged Asn-tRNA(Asn) or Gln-tRNA(Gln) through the transamidation of misacylated Asp-tRNA(Asn) or Glu-tRNA(Gln) in organisms which lack either or both of asparaginyl-tRNA or glutaminyl-tRNA synthetases. The reaction takes place in the presence of glutamine and ATP through an activated phospho-Asp-tRNA(Asn) or phospho-Glu-tRNA(Gln).</text>
</comment>
<name>A0A542W0W9_ZYMMB</name>
<dbReference type="EMBL" id="VFOF01000001">
    <property type="protein sequence ID" value="TQL17217.1"/>
    <property type="molecule type" value="Genomic_DNA"/>
</dbReference>
<accession>A0A542W0W9</accession>
<comment type="catalytic activity">
    <reaction evidence="1">
        <text>L-glutamyl-tRNA(Gln) + L-glutamine + ATP + H2O = L-glutaminyl-tRNA(Gln) + L-glutamate + ADP + phosphate + H(+)</text>
        <dbReference type="Rhea" id="RHEA:17521"/>
        <dbReference type="Rhea" id="RHEA-COMP:9681"/>
        <dbReference type="Rhea" id="RHEA-COMP:9684"/>
        <dbReference type="ChEBI" id="CHEBI:15377"/>
        <dbReference type="ChEBI" id="CHEBI:15378"/>
        <dbReference type="ChEBI" id="CHEBI:29985"/>
        <dbReference type="ChEBI" id="CHEBI:30616"/>
        <dbReference type="ChEBI" id="CHEBI:43474"/>
        <dbReference type="ChEBI" id="CHEBI:58359"/>
        <dbReference type="ChEBI" id="CHEBI:78520"/>
        <dbReference type="ChEBI" id="CHEBI:78521"/>
        <dbReference type="ChEBI" id="CHEBI:456216"/>
    </reaction>
</comment>
<dbReference type="GO" id="GO:0006412">
    <property type="term" value="P:translation"/>
    <property type="evidence" value="ECO:0007669"/>
    <property type="project" value="UniProtKB-UniRule"/>
</dbReference>
<comment type="caution">
    <text evidence="2">The sequence shown here is derived from an EMBL/GenBank/DDBJ whole genome shotgun (WGS) entry which is preliminary data.</text>
</comment>
<dbReference type="GO" id="GO:0006450">
    <property type="term" value="P:regulation of translational fidelity"/>
    <property type="evidence" value="ECO:0007669"/>
    <property type="project" value="InterPro"/>
</dbReference>
<dbReference type="PANTHER" id="PTHR15004:SF0">
    <property type="entry name" value="GLUTAMYL-TRNA(GLN) AMIDOTRANSFERASE SUBUNIT C, MITOCHONDRIAL"/>
    <property type="match status" value="1"/>
</dbReference>
<dbReference type="GO" id="GO:0070681">
    <property type="term" value="P:glutaminyl-tRNAGln biosynthesis via transamidation"/>
    <property type="evidence" value="ECO:0007669"/>
    <property type="project" value="TreeGrafter"/>
</dbReference>
<protein>
    <recommendedName>
        <fullName evidence="1">Aspartyl/glutamyl-tRNA(Asn/Gln) amidotransferase subunit C</fullName>
        <shortName evidence="1">Asp/Glu-ADT subunit C</shortName>
        <ecNumber evidence="1">6.3.5.-</ecNumber>
    </recommendedName>
</protein>
<dbReference type="Pfam" id="PF02686">
    <property type="entry name" value="GatC"/>
    <property type="match status" value="1"/>
</dbReference>
<dbReference type="InterPro" id="IPR036113">
    <property type="entry name" value="Asp/Glu-ADT_sf_sub_c"/>
</dbReference>
<comment type="similarity">
    <text evidence="1">Belongs to the GatC family.</text>
</comment>
<dbReference type="SUPFAM" id="SSF141000">
    <property type="entry name" value="Glu-tRNAGln amidotransferase C subunit"/>
    <property type="match status" value="1"/>
</dbReference>
<evidence type="ECO:0000313" key="2">
    <source>
        <dbReference type="EMBL" id="TQL17217.1"/>
    </source>
</evidence>
<dbReference type="HAMAP" id="MF_00122">
    <property type="entry name" value="GatC"/>
    <property type="match status" value="1"/>
</dbReference>
<comment type="subunit">
    <text evidence="1">Heterotrimer of A, B and C subunits.</text>
</comment>
<dbReference type="InterPro" id="IPR003837">
    <property type="entry name" value="GatC"/>
</dbReference>
<organism evidence="2 3">
    <name type="scientific">Zymomonas mobilis</name>
    <dbReference type="NCBI Taxonomy" id="542"/>
    <lineage>
        <taxon>Bacteria</taxon>
        <taxon>Pseudomonadati</taxon>
        <taxon>Pseudomonadota</taxon>
        <taxon>Alphaproteobacteria</taxon>
        <taxon>Sphingomonadales</taxon>
        <taxon>Zymomonadaceae</taxon>
        <taxon>Zymomonas</taxon>
    </lineage>
</organism>
<keyword evidence="1" id="KW-0648">Protein biosynthesis</keyword>
<keyword evidence="1" id="KW-0436">Ligase</keyword>
<dbReference type="NCBIfam" id="TIGR00135">
    <property type="entry name" value="gatC"/>
    <property type="match status" value="1"/>
</dbReference>
<dbReference type="Gene3D" id="1.10.20.60">
    <property type="entry name" value="Glu-tRNAGln amidotransferase C subunit, N-terminal domain"/>
    <property type="match status" value="1"/>
</dbReference>
<dbReference type="GO" id="GO:0016740">
    <property type="term" value="F:transferase activity"/>
    <property type="evidence" value="ECO:0007669"/>
    <property type="project" value="UniProtKB-KW"/>
</dbReference>
<proteinExistence type="inferred from homology"/>
<dbReference type="GO" id="GO:0005524">
    <property type="term" value="F:ATP binding"/>
    <property type="evidence" value="ECO:0007669"/>
    <property type="project" value="UniProtKB-KW"/>
</dbReference>
<dbReference type="RefSeq" id="WP_141919577.1">
    <property type="nucleotide sequence ID" value="NZ_VFOF01000001.1"/>
</dbReference>
<comment type="catalytic activity">
    <reaction evidence="1">
        <text>L-aspartyl-tRNA(Asn) + L-glutamine + ATP + H2O = L-asparaginyl-tRNA(Asn) + L-glutamate + ADP + phosphate + 2 H(+)</text>
        <dbReference type="Rhea" id="RHEA:14513"/>
        <dbReference type="Rhea" id="RHEA-COMP:9674"/>
        <dbReference type="Rhea" id="RHEA-COMP:9677"/>
        <dbReference type="ChEBI" id="CHEBI:15377"/>
        <dbReference type="ChEBI" id="CHEBI:15378"/>
        <dbReference type="ChEBI" id="CHEBI:29985"/>
        <dbReference type="ChEBI" id="CHEBI:30616"/>
        <dbReference type="ChEBI" id="CHEBI:43474"/>
        <dbReference type="ChEBI" id="CHEBI:58359"/>
        <dbReference type="ChEBI" id="CHEBI:78515"/>
        <dbReference type="ChEBI" id="CHEBI:78516"/>
        <dbReference type="ChEBI" id="CHEBI:456216"/>
    </reaction>
</comment>
<evidence type="ECO:0000256" key="1">
    <source>
        <dbReference type="HAMAP-Rule" id="MF_00122"/>
    </source>
</evidence>
<keyword evidence="1" id="KW-0067">ATP-binding</keyword>
<gene>
    <name evidence="1" type="primary">gatC</name>
    <name evidence="2" type="ORF">FBY58_0787</name>
</gene>
<reference evidence="2 3" key="1">
    <citation type="submission" date="2019-06" db="EMBL/GenBank/DDBJ databases">
        <title>Genome sequencing of Zymomonas mobilis strains for genetic engineering and biofuel applications.</title>
        <authorList>
            <person name="Teravest M."/>
        </authorList>
    </citation>
    <scope>NUCLEOTIDE SEQUENCE [LARGE SCALE GENOMIC DNA]</scope>
    <source>
        <strain evidence="2 3">AN0101</strain>
    </source>
</reference>
<dbReference type="Proteomes" id="UP000316887">
    <property type="component" value="Unassembled WGS sequence"/>
</dbReference>